<accession>A0A401W1K3</accession>
<comment type="caution">
    <text evidence="1">The sequence shown here is derived from an EMBL/GenBank/DDBJ whole genome shotgun (WGS) entry which is preliminary data.</text>
</comment>
<keyword evidence="2" id="KW-1185">Reference proteome</keyword>
<organism evidence="1 2">
    <name type="scientific">Streptomyces paromomycinus</name>
    <name type="common">Streptomyces rimosus subsp. paromomycinus</name>
    <dbReference type="NCBI Taxonomy" id="92743"/>
    <lineage>
        <taxon>Bacteria</taxon>
        <taxon>Bacillati</taxon>
        <taxon>Actinomycetota</taxon>
        <taxon>Actinomycetes</taxon>
        <taxon>Kitasatosporales</taxon>
        <taxon>Streptomycetaceae</taxon>
        <taxon>Streptomyces</taxon>
    </lineage>
</organism>
<dbReference type="RefSeq" id="WP_125054365.1">
    <property type="nucleotide sequence ID" value="NZ_BHZD01000001.1"/>
</dbReference>
<proteinExistence type="predicted"/>
<protein>
    <submittedName>
        <fullName evidence="1">Uncharacterized protein</fullName>
    </submittedName>
</protein>
<evidence type="ECO:0000313" key="1">
    <source>
        <dbReference type="EMBL" id="GCD43172.1"/>
    </source>
</evidence>
<dbReference type="AlphaFoldDB" id="A0A401W1K3"/>
<evidence type="ECO:0000313" key="2">
    <source>
        <dbReference type="Proteomes" id="UP000286746"/>
    </source>
</evidence>
<dbReference type="EMBL" id="BHZD01000001">
    <property type="protein sequence ID" value="GCD43172.1"/>
    <property type="molecule type" value="Genomic_DNA"/>
</dbReference>
<sequence>MNQKTYEQAELTTDDTECAQCGATAEGTPATWTCTIANGTRQHLCDTCTRASLRVIESHLDPVPTR</sequence>
<gene>
    <name evidence="1" type="ORF">GKJPGBOP_02852</name>
</gene>
<dbReference type="Proteomes" id="UP000286746">
    <property type="component" value="Unassembled WGS sequence"/>
</dbReference>
<reference evidence="1 2" key="1">
    <citation type="submission" date="2018-11" db="EMBL/GenBank/DDBJ databases">
        <title>Whole genome sequence of Streptomyces paromomycinus NBRC 15454(T).</title>
        <authorList>
            <person name="Komaki H."/>
            <person name="Tamura T."/>
        </authorList>
    </citation>
    <scope>NUCLEOTIDE SEQUENCE [LARGE SCALE GENOMIC DNA]</scope>
    <source>
        <strain evidence="1 2">NBRC 15454</strain>
    </source>
</reference>
<name>A0A401W1K3_STREY</name>